<keyword evidence="5" id="KW-0505">Motor protein</keyword>
<dbReference type="SMART" id="SM00129">
    <property type="entry name" value="KISc"/>
    <property type="match status" value="1"/>
</dbReference>
<dbReference type="SUPFAM" id="SSF47769">
    <property type="entry name" value="SAM/Pointed domain"/>
    <property type="match status" value="1"/>
</dbReference>
<feature type="region of interest" description="Disordered" evidence="6">
    <location>
        <begin position="1021"/>
        <end position="1055"/>
    </location>
</feature>
<dbReference type="Proteomes" id="UP001369086">
    <property type="component" value="Unassembled WGS sequence"/>
</dbReference>
<keyword evidence="4" id="KW-0963">Cytoplasm</keyword>
<dbReference type="InterPro" id="IPR036961">
    <property type="entry name" value="Kinesin_motor_dom_sf"/>
</dbReference>
<keyword evidence="9" id="KW-1185">Reference proteome</keyword>
<organism evidence="8 9">
    <name type="scientific">Huso huso</name>
    <name type="common">Beluga</name>
    <name type="synonym">Acipenser huso</name>
    <dbReference type="NCBI Taxonomy" id="61971"/>
    <lineage>
        <taxon>Eukaryota</taxon>
        <taxon>Metazoa</taxon>
        <taxon>Chordata</taxon>
        <taxon>Craniata</taxon>
        <taxon>Vertebrata</taxon>
        <taxon>Euteleostomi</taxon>
        <taxon>Actinopterygii</taxon>
        <taxon>Chondrostei</taxon>
        <taxon>Acipenseriformes</taxon>
        <taxon>Acipenseridae</taxon>
        <taxon>Huso</taxon>
    </lineage>
</organism>
<feature type="compositionally biased region" description="Basic and acidic residues" evidence="6">
    <location>
        <begin position="120"/>
        <end position="138"/>
    </location>
</feature>
<feature type="region of interest" description="Disordered" evidence="6">
    <location>
        <begin position="66"/>
        <end position="138"/>
    </location>
</feature>
<evidence type="ECO:0000256" key="2">
    <source>
        <dbReference type="ARBA" id="ARBA00022741"/>
    </source>
</evidence>
<sequence>MATCLYECLSEAGLQRYYPQFTALGVRRPQQLSRVTMSDYPRLGVHDMQDRTRLFELVQIVKALQGDMSGEGHDPHSPRRATLTRSTPRRQLDFTALPTSEPAEQRGCRPSSSSAYCKTSKQEGRERSPRHTLARGEWHHNRVAGRVEEAWAAEEEQVHLERVACSSTSGYNYGVPHSTTRKTSWERGQAESDRIRVCVRKRPLGMREERRGEADVVSTRDSGTVLIQEKKEAVDLTQYILQHVFHFDGVFDDACSNQDVYMKTAYPLIQHVFNGGKATCFAYGQTGAGKTHTMIGTRQNPGLYALAAKDIFLQLEALQPGRHLHVYISFFEIYCGQLYDLLDGKKRLFAREDGNHVVQIVGLREERVVRVDTLLEVISWGSKERSTGASGVNADSSRSHAIIQVQIKDSDARVYGRISFIDLAGSERAADARDPDKQTKMEGAEINQSLLALKECIRALDQEHAHTPFRQSKLTQVLKDSFIGNSKTCMIANISPSHIATEHTLNTLRYADRVKELKRGVKHSPGHLHKAGRPVGSPSPKRNKNSCRERNSPKKVKLLGDRGVKQSAQPQPRPTQGLFQPSSVLLCSTPKDDAVTTRGNQRTVKEAWLEQTTPVKGTLREGRRREDVAELRSGAHAVRRTDSSAKNKYFIKGHYTKVNATAAQKLQGMRPVWKETVTRERSRDRYTVQRALEENQSGQGPQHSDASYAEMYLEQKARERHLRIYHQQLQQLQPPPILQQKLPYQPLESLLALYRAEGMGAMQDQHTNSKSYQRRGLGETVEERRNSSSSQGSPTHVRVEGAESSGASGGDGHRDGSHDSFVFLPSAKPTALRSNADHLENAEQSNSGDEHVFAGRDLRYQEDGYRFGENFNYQGECDREQRYGEDYEFGQSGEREDSDLDDLAFYESWKLEREHWEDQAKDSPIHAEWNTEEDYASYRLCSNNRAEKPYCQEEDHIFPEESLNDLSADQKQINSFVIQAGREASAVASLPPLQETCSNIPPTGTGLPKLEMGSVMGVVGSASVTGMDNKPDSQPSSETEDLLEMHDSKDSSSGMMAPLTISLLDIERTAASDSVFHCGPLTPDRLLAQGGTSTPKNSREVAPEELARDPESSLEPSSRSERSWKPESAAPEQQRGQLYLKPGLDTTISSVNGSTQGFVTVDDTFGLEVEPEGLGQGIVLGNKEKPSQNLITSTGSFSKSLLSTPEGSSSRHYQPCAGGCVSGSGETKEQGDITNKSSGLYTAPPESHYWRAPETTVLTLLSTLQDQAELELHSPGREDLGRSKFDASKNSRASGPATKGEQDLLEETGSSPAAVEPSRREGLQNTFAQFSYMACAELDSTSPIRPDQRSRPQSPDETGWRWLSAHTGARHPQQITDQQLEALGKAQLVVQAHCEEMEEMDTLRQREEALLRQLPGLDFTDYARKLEEIMVQKAKCMRSIRAQLQLYLTYPGAGGP</sequence>
<dbReference type="PANTHER" id="PTHR47971:SF20">
    <property type="entry name" value="KINESIN-LIKE PROTEIN KIF24"/>
    <property type="match status" value="1"/>
</dbReference>
<dbReference type="EMBL" id="JAHFZB010000001">
    <property type="protein sequence ID" value="KAK6494994.1"/>
    <property type="molecule type" value="Genomic_DNA"/>
</dbReference>
<feature type="binding site" evidence="5">
    <location>
        <begin position="284"/>
        <end position="291"/>
    </location>
    <ligand>
        <name>ATP</name>
        <dbReference type="ChEBI" id="CHEBI:30616"/>
    </ligand>
</feature>
<feature type="compositionally biased region" description="Basic and acidic residues" evidence="6">
    <location>
        <begin position="546"/>
        <end position="564"/>
    </location>
</feature>
<feature type="domain" description="Kinesin motor" evidence="7">
    <location>
        <begin position="194"/>
        <end position="517"/>
    </location>
</feature>
<feature type="region of interest" description="Disordered" evidence="6">
    <location>
        <begin position="1220"/>
        <end position="1247"/>
    </location>
</feature>
<dbReference type="PANTHER" id="PTHR47971">
    <property type="entry name" value="KINESIN-RELATED PROTEIN 6"/>
    <property type="match status" value="1"/>
</dbReference>
<comment type="similarity">
    <text evidence="5">Belongs to the TRAFAC class myosin-kinesin ATPase superfamily. Kinesin family.</text>
</comment>
<reference evidence="8 9" key="1">
    <citation type="submission" date="2021-05" db="EMBL/GenBank/DDBJ databases">
        <authorList>
            <person name="Zahm M."/>
            <person name="Klopp C."/>
            <person name="Cabau C."/>
            <person name="Kuhl H."/>
            <person name="Suciu R."/>
            <person name="Ciorpac M."/>
            <person name="Holostenco D."/>
            <person name="Gessner J."/>
            <person name="Wuertz S."/>
            <person name="Hohne C."/>
            <person name="Stock M."/>
            <person name="Gislard M."/>
            <person name="Lluch J."/>
            <person name="Milhes M."/>
            <person name="Lampietro C."/>
            <person name="Lopez Roques C."/>
            <person name="Donnadieu C."/>
            <person name="Du K."/>
            <person name="Schartl M."/>
            <person name="Guiguen Y."/>
        </authorList>
    </citation>
    <scope>NUCLEOTIDE SEQUENCE [LARGE SCALE GENOMIC DNA]</scope>
    <source>
        <strain evidence="8">Hh-F2</strain>
        <tissue evidence="8">Blood</tissue>
    </source>
</reference>
<dbReference type="PRINTS" id="PR00380">
    <property type="entry name" value="KINESINHEAVY"/>
</dbReference>
<feature type="region of interest" description="Disordered" evidence="6">
    <location>
        <begin position="1083"/>
        <end position="1137"/>
    </location>
</feature>
<dbReference type="PROSITE" id="PS50067">
    <property type="entry name" value="KINESIN_MOTOR_2"/>
    <property type="match status" value="1"/>
</dbReference>
<dbReference type="CDD" id="cd01367">
    <property type="entry name" value="KISc_KIF2_like"/>
    <property type="match status" value="1"/>
</dbReference>
<evidence type="ECO:0000256" key="6">
    <source>
        <dbReference type="SAM" id="MobiDB-lite"/>
    </source>
</evidence>
<dbReference type="InterPro" id="IPR019821">
    <property type="entry name" value="Kinesin_motor_CS"/>
</dbReference>
<dbReference type="Gene3D" id="3.40.850.10">
    <property type="entry name" value="Kinesin motor domain"/>
    <property type="match status" value="1"/>
</dbReference>
<dbReference type="InterPro" id="IPR027640">
    <property type="entry name" value="Kinesin-like_fam"/>
</dbReference>
<evidence type="ECO:0000256" key="3">
    <source>
        <dbReference type="ARBA" id="ARBA00022840"/>
    </source>
</evidence>
<dbReference type="Gene3D" id="1.10.150.50">
    <property type="entry name" value="Transcription Factor, Ets-1"/>
    <property type="match status" value="1"/>
</dbReference>
<evidence type="ECO:0000256" key="4">
    <source>
        <dbReference type="ARBA" id="ARBA00023212"/>
    </source>
</evidence>
<feature type="region of interest" description="Disordered" evidence="6">
    <location>
        <begin position="763"/>
        <end position="822"/>
    </location>
</feature>
<comment type="caution">
    <text evidence="8">The sequence shown here is derived from an EMBL/GenBank/DDBJ whole genome shotgun (WGS) entry which is preliminary data.</text>
</comment>
<evidence type="ECO:0000256" key="5">
    <source>
        <dbReference type="PROSITE-ProRule" id="PRU00283"/>
    </source>
</evidence>
<accession>A0ABR1AD24</accession>
<dbReference type="CDD" id="cd09541">
    <property type="entry name" value="SAM_KIF24-like"/>
    <property type="match status" value="1"/>
</dbReference>
<feature type="compositionally biased region" description="Basic residues" evidence="6">
    <location>
        <begin position="520"/>
        <end position="532"/>
    </location>
</feature>
<keyword evidence="3 5" id="KW-0067">ATP-binding</keyword>
<proteinExistence type="inferred from homology"/>
<evidence type="ECO:0000259" key="7">
    <source>
        <dbReference type="PROSITE" id="PS50067"/>
    </source>
</evidence>
<evidence type="ECO:0000256" key="1">
    <source>
        <dbReference type="ARBA" id="ARBA00004245"/>
    </source>
</evidence>
<feature type="region of interest" description="Disordered" evidence="6">
    <location>
        <begin position="520"/>
        <end position="581"/>
    </location>
</feature>
<feature type="compositionally biased region" description="Polar residues" evidence="6">
    <location>
        <begin position="110"/>
        <end position="119"/>
    </location>
</feature>
<keyword evidence="4" id="KW-0206">Cytoskeleton</keyword>
<feature type="compositionally biased region" description="Basic and acidic residues" evidence="6">
    <location>
        <begin position="1273"/>
        <end position="1289"/>
    </location>
</feature>
<dbReference type="InterPro" id="IPR001752">
    <property type="entry name" value="Kinesin_motor_dom"/>
</dbReference>
<evidence type="ECO:0000313" key="8">
    <source>
        <dbReference type="EMBL" id="KAK6494994.1"/>
    </source>
</evidence>
<gene>
    <name evidence="8" type="ORF">HHUSO_G1644</name>
</gene>
<protein>
    <submittedName>
        <fullName evidence="8">Kinesin-like protein KIF24 isoform X2</fullName>
    </submittedName>
</protein>
<feature type="compositionally biased region" description="Basic and acidic residues" evidence="6">
    <location>
        <begin position="1097"/>
        <end position="1111"/>
    </location>
</feature>
<dbReference type="InterPro" id="IPR027417">
    <property type="entry name" value="P-loop_NTPase"/>
</dbReference>
<comment type="subcellular location">
    <subcellularLocation>
        <location evidence="1">Cytoplasm</location>
        <location evidence="1">Cytoskeleton</location>
    </subcellularLocation>
</comment>
<feature type="region of interest" description="Disordered" evidence="6">
    <location>
        <begin position="1273"/>
        <end position="1319"/>
    </location>
</feature>
<name>A0ABR1AD24_HUSHU</name>
<keyword evidence="2 5" id="KW-0547">Nucleotide-binding</keyword>
<dbReference type="PROSITE" id="PS00411">
    <property type="entry name" value="KINESIN_MOTOR_1"/>
    <property type="match status" value="1"/>
</dbReference>
<dbReference type="SUPFAM" id="SSF52540">
    <property type="entry name" value="P-loop containing nucleoside triphosphate hydrolases"/>
    <property type="match status" value="1"/>
</dbReference>
<dbReference type="InterPro" id="IPR013761">
    <property type="entry name" value="SAM/pointed_sf"/>
</dbReference>
<evidence type="ECO:0000313" key="9">
    <source>
        <dbReference type="Proteomes" id="UP001369086"/>
    </source>
</evidence>
<dbReference type="Pfam" id="PF00225">
    <property type="entry name" value="Kinesin"/>
    <property type="match status" value="1"/>
</dbReference>